<evidence type="ECO:0000313" key="3">
    <source>
        <dbReference type="Proteomes" id="UP000823772"/>
    </source>
</evidence>
<comment type="caution">
    <text evidence="2">The sequence shown here is derived from an EMBL/GenBank/DDBJ whole genome shotgun (WGS) entry which is preliminary data.</text>
</comment>
<sequence>MRFRKENMAGLYLTVIIHLTAVIVLLSCKITRLTVGEQSFVLDFTGLEEAEEQRRQEEFKADISAQLDEMIASASAPQNRSNIRNIAVDANDTRTGEQLRDDRGANDVYDQARELQRKLDASRNAALEEQFEEDAVDMTGGRSNKDDSGEKISYQGPSVVSYSLDGRKAVTLEVPAYKCIGGGDVSVVITVNRSGRVIDADVIAEVSEPDECLWKYAVQAAKRSVFKASESAPSKQTGEIVYRFVAQ</sequence>
<dbReference type="EMBL" id="JADILY010000159">
    <property type="protein sequence ID" value="MBO8482382.1"/>
    <property type="molecule type" value="Genomic_DNA"/>
</dbReference>
<dbReference type="AlphaFoldDB" id="A0A9D9J131"/>
<organism evidence="2 3">
    <name type="scientific">Candidatus Merdivivens faecigallinarum</name>
    <dbReference type="NCBI Taxonomy" id="2840871"/>
    <lineage>
        <taxon>Bacteria</taxon>
        <taxon>Pseudomonadati</taxon>
        <taxon>Bacteroidota</taxon>
        <taxon>Bacteroidia</taxon>
        <taxon>Bacteroidales</taxon>
        <taxon>Muribaculaceae</taxon>
        <taxon>Muribaculaceae incertae sedis</taxon>
        <taxon>Candidatus Merdivivens</taxon>
    </lineage>
</organism>
<keyword evidence="1" id="KW-0812">Transmembrane</keyword>
<gene>
    <name evidence="2" type="ORF">IAC87_07575</name>
</gene>
<keyword evidence="1" id="KW-1133">Transmembrane helix</keyword>
<feature type="transmembrane region" description="Helical" evidence="1">
    <location>
        <begin position="9"/>
        <end position="27"/>
    </location>
</feature>
<reference evidence="2" key="1">
    <citation type="submission" date="2020-10" db="EMBL/GenBank/DDBJ databases">
        <authorList>
            <person name="Gilroy R."/>
        </authorList>
    </citation>
    <scope>NUCLEOTIDE SEQUENCE</scope>
    <source>
        <strain evidence="2">B3-2255</strain>
    </source>
</reference>
<accession>A0A9D9J131</accession>
<keyword evidence="1" id="KW-0472">Membrane</keyword>
<evidence type="ECO:0000313" key="2">
    <source>
        <dbReference type="EMBL" id="MBO8482382.1"/>
    </source>
</evidence>
<reference evidence="2" key="2">
    <citation type="journal article" date="2021" name="PeerJ">
        <title>Extensive microbial diversity within the chicken gut microbiome revealed by metagenomics and culture.</title>
        <authorList>
            <person name="Gilroy R."/>
            <person name="Ravi A."/>
            <person name="Getino M."/>
            <person name="Pursley I."/>
            <person name="Horton D.L."/>
            <person name="Alikhan N.F."/>
            <person name="Baker D."/>
            <person name="Gharbi K."/>
            <person name="Hall N."/>
            <person name="Watson M."/>
            <person name="Adriaenssens E.M."/>
            <person name="Foster-Nyarko E."/>
            <person name="Jarju S."/>
            <person name="Secka A."/>
            <person name="Antonio M."/>
            <person name="Oren A."/>
            <person name="Chaudhuri R.R."/>
            <person name="La Ragione R."/>
            <person name="Hildebrand F."/>
            <person name="Pallen M.J."/>
        </authorList>
    </citation>
    <scope>NUCLEOTIDE SEQUENCE</scope>
    <source>
        <strain evidence="2">B3-2255</strain>
    </source>
</reference>
<dbReference type="Proteomes" id="UP000823772">
    <property type="component" value="Unassembled WGS sequence"/>
</dbReference>
<evidence type="ECO:0008006" key="4">
    <source>
        <dbReference type="Google" id="ProtNLM"/>
    </source>
</evidence>
<proteinExistence type="predicted"/>
<name>A0A9D9J131_9BACT</name>
<dbReference type="PROSITE" id="PS51257">
    <property type="entry name" value="PROKAR_LIPOPROTEIN"/>
    <property type="match status" value="1"/>
</dbReference>
<evidence type="ECO:0000256" key="1">
    <source>
        <dbReference type="SAM" id="Phobius"/>
    </source>
</evidence>
<protein>
    <recommendedName>
        <fullName evidence="4">Energy transducer TonB</fullName>
    </recommendedName>
</protein>